<dbReference type="RefSeq" id="WP_066756474.1">
    <property type="nucleotide sequence ID" value="NZ_JBHUMB010000006.1"/>
</dbReference>
<evidence type="ECO:0000313" key="9">
    <source>
        <dbReference type="Proteomes" id="UP001597418"/>
    </source>
</evidence>
<dbReference type="InterPro" id="IPR033985">
    <property type="entry name" value="SusD-like_N"/>
</dbReference>
<comment type="similarity">
    <text evidence="2">Belongs to the SusD family.</text>
</comment>
<evidence type="ECO:0000256" key="5">
    <source>
        <dbReference type="ARBA" id="ARBA00023237"/>
    </source>
</evidence>
<dbReference type="Gene3D" id="1.25.40.390">
    <property type="match status" value="1"/>
</dbReference>
<evidence type="ECO:0000313" key="8">
    <source>
        <dbReference type="EMBL" id="MFD2743140.1"/>
    </source>
</evidence>
<evidence type="ECO:0000256" key="4">
    <source>
        <dbReference type="ARBA" id="ARBA00023136"/>
    </source>
</evidence>
<dbReference type="Pfam" id="PF14322">
    <property type="entry name" value="SusD-like_3"/>
    <property type="match status" value="1"/>
</dbReference>
<evidence type="ECO:0000259" key="6">
    <source>
        <dbReference type="Pfam" id="PF07980"/>
    </source>
</evidence>
<evidence type="ECO:0000256" key="1">
    <source>
        <dbReference type="ARBA" id="ARBA00004442"/>
    </source>
</evidence>
<sequence>MYQFKYIVFVVIGLLLASCSIDREPLDKYSASQFWNTRNDFDMAMTAIYGRLQTPVFSYGSPDWDLITDNAYGQHNSNRARDIAAGEIAPSLGGFISDVYSNAYAGIARVNIFLGKLNEYDGDFLPADLIISYEAEAKFMRAYYYYMLYACYGDVPLVEQALDLNNFVQPKASAEEILNFIYQDLDRAIELLPGVTYAEGNGRVVKSSAQALKLRVLMYTAYNSDGSPKVAVLTQARDLAREIMSAGYQLSPVFHDVFRDNRQEGNPEIIFSVKFLAPNNATAMDQWYGDWVAVSPLPSFVALFEEGDERKEASIFQNVVDFGTGRTHLPSNNMPTGYGVKKFLTPENIPYDYSTRSAQDWVMFRYADILLSFAEAENEISGPTPECYAAINAIRTRAGLANLESTSSKDEFRTWLRLERRLELAFEGTRYFDLKRWRIAGEVLNAVEDGIIRYNFQDRFYLWPIPQSQIDRSMGVLVQNPDY</sequence>
<dbReference type="InterPro" id="IPR011990">
    <property type="entry name" value="TPR-like_helical_dom_sf"/>
</dbReference>
<keyword evidence="9" id="KW-1185">Reference proteome</keyword>
<organism evidence="8 9">
    <name type="scientific">Sphingobacterium populi</name>
    <dbReference type="NCBI Taxonomy" id="1812824"/>
    <lineage>
        <taxon>Bacteria</taxon>
        <taxon>Pseudomonadati</taxon>
        <taxon>Bacteroidota</taxon>
        <taxon>Sphingobacteriia</taxon>
        <taxon>Sphingobacteriales</taxon>
        <taxon>Sphingobacteriaceae</taxon>
        <taxon>Sphingobacterium</taxon>
    </lineage>
</organism>
<dbReference type="SUPFAM" id="SSF48452">
    <property type="entry name" value="TPR-like"/>
    <property type="match status" value="1"/>
</dbReference>
<feature type="domain" description="RagB/SusD" evidence="6">
    <location>
        <begin position="324"/>
        <end position="483"/>
    </location>
</feature>
<dbReference type="Proteomes" id="UP001597418">
    <property type="component" value="Unassembled WGS sequence"/>
</dbReference>
<dbReference type="InterPro" id="IPR012944">
    <property type="entry name" value="SusD_RagB_dom"/>
</dbReference>
<comment type="subcellular location">
    <subcellularLocation>
        <location evidence="1">Cell outer membrane</location>
    </subcellularLocation>
</comment>
<keyword evidence="3" id="KW-0732">Signal</keyword>
<protein>
    <submittedName>
        <fullName evidence="8">RagB/SusD family nutrient uptake outer membrane protein</fullName>
    </submittedName>
</protein>
<accession>A0ABW5UB95</accession>
<proteinExistence type="inferred from homology"/>
<comment type="caution">
    <text evidence="8">The sequence shown here is derived from an EMBL/GenBank/DDBJ whole genome shotgun (WGS) entry which is preliminary data.</text>
</comment>
<reference evidence="9" key="1">
    <citation type="journal article" date="2019" name="Int. J. Syst. Evol. Microbiol.">
        <title>The Global Catalogue of Microorganisms (GCM) 10K type strain sequencing project: providing services to taxonomists for standard genome sequencing and annotation.</title>
        <authorList>
            <consortium name="The Broad Institute Genomics Platform"/>
            <consortium name="The Broad Institute Genome Sequencing Center for Infectious Disease"/>
            <person name="Wu L."/>
            <person name="Ma J."/>
        </authorList>
    </citation>
    <scope>NUCLEOTIDE SEQUENCE [LARGE SCALE GENOMIC DNA]</scope>
    <source>
        <strain evidence="9">KCTC 42247</strain>
    </source>
</reference>
<dbReference type="Pfam" id="PF07980">
    <property type="entry name" value="SusD_RagB"/>
    <property type="match status" value="1"/>
</dbReference>
<dbReference type="PROSITE" id="PS51257">
    <property type="entry name" value="PROKAR_LIPOPROTEIN"/>
    <property type="match status" value="1"/>
</dbReference>
<name>A0ABW5UB95_9SPHI</name>
<keyword evidence="5" id="KW-0998">Cell outer membrane</keyword>
<evidence type="ECO:0000259" key="7">
    <source>
        <dbReference type="Pfam" id="PF14322"/>
    </source>
</evidence>
<gene>
    <name evidence="8" type="ORF">ACFSQ6_06995</name>
</gene>
<feature type="domain" description="SusD-like N-terminal" evidence="7">
    <location>
        <begin position="96"/>
        <end position="215"/>
    </location>
</feature>
<evidence type="ECO:0000256" key="3">
    <source>
        <dbReference type="ARBA" id="ARBA00022729"/>
    </source>
</evidence>
<keyword evidence="4" id="KW-0472">Membrane</keyword>
<evidence type="ECO:0000256" key="2">
    <source>
        <dbReference type="ARBA" id="ARBA00006275"/>
    </source>
</evidence>
<dbReference type="EMBL" id="JBHUMB010000006">
    <property type="protein sequence ID" value="MFD2743140.1"/>
    <property type="molecule type" value="Genomic_DNA"/>
</dbReference>